<evidence type="ECO:0000313" key="1">
    <source>
        <dbReference type="EMBL" id="MDJ1483050.1"/>
    </source>
</evidence>
<reference evidence="1" key="1">
    <citation type="submission" date="2023-05" db="EMBL/GenBank/DDBJ databases">
        <authorList>
            <person name="Zhang X."/>
        </authorList>
    </citation>
    <scope>NUCLEOTIDE SEQUENCE</scope>
    <source>
        <strain evidence="1">YF14B1</strain>
    </source>
</reference>
<accession>A0AAE3QTA3</accession>
<dbReference type="RefSeq" id="WP_313982575.1">
    <property type="nucleotide sequence ID" value="NZ_JASJOS010000010.1"/>
</dbReference>
<proteinExistence type="predicted"/>
<organism evidence="1 2">
    <name type="scientific">Xanthocytophaga flava</name>
    <dbReference type="NCBI Taxonomy" id="3048013"/>
    <lineage>
        <taxon>Bacteria</taxon>
        <taxon>Pseudomonadati</taxon>
        <taxon>Bacteroidota</taxon>
        <taxon>Cytophagia</taxon>
        <taxon>Cytophagales</taxon>
        <taxon>Rhodocytophagaceae</taxon>
        <taxon>Xanthocytophaga</taxon>
    </lineage>
</organism>
<sequence>MRYILLFCLLLQIACHSNPVSNDRFFDEIDLGSSGSEKRLLIETYFDECGEWGGHREMMTIYAKRDMNFYLDYEKYSITCGSPYNDQRVEYKKTLKLDASNKKSITEYIQYMVNAKIVERYPGHAGYTFNILKSDSTLLINVYSLDLSNVENYQQLQKGLNLPITIVREDE</sequence>
<gene>
    <name evidence="1" type="ORF">QNI16_21290</name>
</gene>
<name>A0AAE3QTA3_9BACT</name>
<protein>
    <submittedName>
        <fullName evidence="1">Uncharacterized protein</fullName>
    </submittedName>
</protein>
<dbReference type="AlphaFoldDB" id="A0AAE3QTA3"/>
<dbReference type="Proteomes" id="UP001241110">
    <property type="component" value="Unassembled WGS sequence"/>
</dbReference>
<evidence type="ECO:0000313" key="2">
    <source>
        <dbReference type="Proteomes" id="UP001241110"/>
    </source>
</evidence>
<comment type="caution">
    <text evidence="1">The sequence shown here is derived from an EMBL/GenBank/DDBJ whole genome shotgun (WGS) entry which is preliminary data.</text>
</comment>
<dbReference type="EMBL" id="JASJOS010000010">
    <property type="protein sequence ID" value="MDJ1483050.1"/>
    <property type="molecule type" value="Genomic_DNA"/>
</dbReference>